<dbReference type="AlphaFoldDB" id="N9T1U7"/>
<dbReference type="OrthoDB" id="6694654at2"/>
<dbReference type="PATRIC" id="fig|1217700.3.peg.1979"/>
<name>N9T1U7_9GAMM</name>
<keyword evidence="2" id="KW-1185">Reference proteome</keyword>
<dbReference type="HOGENOM" id="CLU_151946_0_0_6"/>
<dbReference type="RefSeq" id="WP_005203100.1">
    <property type="nucleotide sequence ID" value="NZ_KB850072.1"/>
</dbReference>
<protein>
    <submittedName>
        <fullName evidence="1">Uncharacterized protein</fullName>
    </submittedName>
</protein>
<sequence>MNDIVKPATQAIGVVGFRSDEYGSDKIRWDILIHLPKFQMFASEKAGMDYGSCANVMEWIEGYIQDQIRIMSEKDFFNTYKKWHDEIGYWVNEDVFGKLVGE</sequence>
<evidence type="ECO:0000313" key="2">
    <source>
        <dbReference type="Proteomes" id="UP000013084"/>
    </source>
</evidence>
<gene>
    <name evidence="1" type="ORF">F902_02049</name>
</gene>
<comment type="caution">
    <text evidence="1">The sequence shown here is derived from an EMBL/GenBank/DDBJ whole genome shotgun (WGS) entry which is preliminary data.</text>
</comment>
<evidence type="ECO:0000313" key="1">
    <source>
        <dbReference type="EMBL" id="ENX57652.1"/>
    </source>
</evidence>
<dbReference type="EMBL" id="APRN01000036">
    <property type="protein sequence ID" value="ENX57652.1"/>
    <property type="molecule type" value="Genomic_DNA"/>
</dbReference>
<organism evidence="1 2">
    <name type="scientific">Acinetobacter higginsii</name>
    <dbReference type="NCBI Taxonomy" id="70347"/>
    <lineage>
        <taxon>Bacteria</taxon>
        <taxon>Pseudomonadati</taxon>
        <taxon>Pseudomonadota</taxon>
        <taxon>Gammaproteobacteria</taxon>
        <taxon>Moraxellales</taxon>
        <taxon>Moraxellaceae</taxon>
        <taxon>Acinetobacter</taxon>
    </lineage>
</organism>
<reference evidence="1 2" key="1">
    <citation type="submission" date="2013-02" db="EMBL/GenBank/DDBJ databases">
        <title>The Genome Sequence of Acinetobacter sp. CIP 70.18.</title>
        <authorList>
            <consortium name="The Broad Institute Genome Sequencing Platform"/>
            <consortium name="The Broad Institute Genome Sequencing Center for Infectious Disease"/>
            <person name="Cerqueira G."/>
            <person name="Feldgarden M."/>
            <person name="Courvalin P."/>
            <person name="Perichon B."/>
            <person name="Grillot-Courvalin C."/>
            <person name="Clermont D."/>
            <person name="Rocha E."/>
            <person name="Yoon E.-J."/>
            <person name="Nemec A."/>
            <person name="Walker B."/>
            <person name="Young S.K."/>
            <person name="Zeng Q."/>
            <person name="Gargeya S."/>
            <person name="Fitzgerald M."/>
            <person name="Haas B."/>
            <person name="Abouelleil A."/>
            <person name="Alvarado L."/>
            <person name="Arachchi H.M."/>
            <person name="Berlin A.M."/>
            <person name="Chapman S.B."/>
            <person name="Dewar J."/>
            <person name="Goldberg J."/>
            <person name="Griggs A."/>
            <person name="Gujja S."/>
            <person name="Hansen M."/>
            <person name="Howarth C."/>
            <person name="Imamovic A."/>
            <person name="Larimer J."/>
            <person name="McCowan C."/>
            <person name="Murphy C."/>
            <person name="Neiman D."/>
            <person name="Pearson M."/>
            <person name="Priest M."/>
            <person name="Roberts A."/>
            <person name="Saif S."/>
            <person name="Shea T."/>
            <person name="Sisk P."/>
            <person name="Sykes S."/>
            <person name="Wortman J."/>
            <person name="Nusbaum C."/>
            <person name="Birren B."/>
        </authorList>
    </citation>
    <scope>NUCLEOTIDE SEQUENCE [LARGE SCALE GENOMIC DNA]</scope>
    <source>
        <strain evidence="1 2">CIP 70.18</strain>
    </source>
</reference>
<accession>N9T1U7</accession>
<proteinExistence type="predicted"/>
<dbReference type="Proteomes" id="UP000013084">
    <property type="component" value="Unassembled WGS sequence"/>
</dbReference>